<comment type="caution">
    <text evidence="5">The sequence shown here is derived from an EMBL/GenBank/DDBJ whole genome shotgun (WGS) entry which is preliminary data.</text>
</comment>
<comment type="similarity">
    <text evidence="1">Belongs to the HMG-CoA lyase family.</text>
</comment>
<dbReference type="Proteomes" id="UP000295066">
    <property type="component" value="Unassembled WGS sequence"/>
</dbReference>
<protein>
    <submittedName>
        <fullName evidence="5">Hydroxymethylglutaryl-CoA lyase</fullName>
    </submittedName>
</protein>
<evidence type="ECO:0000256" key="3">
    <source>
        <dbReference type="ARBA" id="ARBA00023239"/>
    </source>
</evidence>
<dbReference type="NCBIfam" id="NF004283">
    <property type="entry name" value="PRK05692.1"/>
    <property type="match status" value="1"/>
</dbReference>
<dbReference type="InterPro" id="IPR043594">
    <property type="entry name" value="HMGL"/>
</dbReference>
<dbReference type="CDD" id="cd07938">
    <property type="entry name" value="DRE_TIM_HMGL"/>
    <property type="match status" value="1"/>
</dbReference>
<keyword evidence="6" id="KW-1185">Reference proteome</keyword>
<keyword evidence="3 5" id="KW-0456">Lyase</keyword>
<dbReference type="Gene3D" id="3.20.20.70">
    <property type="entry name" value="Aldolase class I"/>
    <property type="match status" value="1"/>
</dbReference>
<dbReference type="GO" id="GO:0004419">
    <property type="term" value="F:hydroxymethylglutaryl-CoA lyase activity"/>
    <property type="evidence" value="ECO:0007669"/>
    <property type="project" value="TreeGrafter"/>
</dbReference>
<gene>
    <name evidence="5" type="ORF">C8D99_11229</name>
</gene>
<dbReference type="GO" id="GO:0046872">
    <property type="term" value="F:metal ion binding"/>
    <property type="evidence" value="ECO:0007669"/>
    <property type="project" value="UniProtKB-KW"/>
</dbReference>
<dbReference type="SUPFAM" id="SSF51569">
    <property type="entry name" value="Aldolase"/>
    <property type="match status" value="1"/>
</dbReference>
<keyword evidence="2" id="KW-0479">Metal-binding</keyword>
<proteinExistence type="inferred from homology"/>
<accession>A0A4R8M5L0</accession>
<dbReference type="Pfam" id="PF00682">
    <property type="entry name" value="HMGL-like"/>
    <property type="match status" value="1"/>
</dbReference>
<dbReference type="InterPro" id="IPR000891">
    <property type="entry name" value="PYR_CT"/>
</dbReference>
<reference evidence="5 6" key="1">
    <citation type="submission" date="2019-03" db="EMBL/GenBank/DDBJ databases">
        <title>Genomic Encyclopedia of Type Strains, Phase IV (KMG-IV): sequencing the most valuable type-strain genomes for metagenomic binning, comparative biology and taxonomic classification.</title>
        <authorList>
            <person name="Goeker M."/>
        </authorList>
    </citation>
    <scope>NUCLEOTIDE SEQUENCE [LARGE SCALE GENOMIC DNA]</scope>
    <source>
        <strain evidence="5 6">DSM 25964</strain>
    </source>
</reference>
<organism evidence="5 6">
    <name type="scientific">Aminivibrio pyruvatiphilus</name>
    <dbReference type="NCBI Taxonomy" id="1005740"/>
    <lineage>
        <taxon>Bacteria</taxon>
        <taxon>Thermotogati</taxon>
        <taxon>Synergistota</taxon>
        <taxon>Synergistia</taxon>
        <taxon>Synergistales</taxon>
        <taxon>Aminobacteriaceae</taxon>
        <taxon>Aminivibrio</taxon>
    </lineage>
</organism>
<dbReference type="PROSITE" id="PS50991">
    <property type="entry name" value="PYR_CT"/>
    <property type="match status" value="1"/>
</dbReference>
<dbReference type="EMBL" id="SORI01000012">
    <property type="protein sequence ID" value="TDY59522.1"/>
    <property type="molecule type" value="Genomic_DNA"/>
</dbReference>
<evidence type="ECO:0000259" key="4">
    <source>
        <dbReference type="PROSITE" id="PS50991"/>
    </source>
</evidence>
<evidence type="ECO:0000313" key="5">
    <source>
        <dbReference type="EMBL" id="TDY59522.1"/>
    </source>
</evidence>
<dbReference type="RefSeq" id="WP_133957917.1">
    <property type="nucleotide sequence ID" value="NZ_SORI01000012.1"/>
</dbReference>
<dbReference type="InterPro" id="IPR013785">
    <property type="entry name" value="Aldolase_TIM"/>
</dbReference>
<dbReference type="OrthoDB" id="9784013at2"/>
<evidence type="ECO:0000256" key="2">
    <source>
        <dbReference type="ARBA" id="ARBA00022723"/>
    </source>
</evidence>
<sequence length="310" mass="32349">MAFPSLPQKIEIMEVCPRDGFQSVKEFIPTEHKVAIIDGLAGTGISSMEVTSFVSPKAIPQMADAADVMAEFKKKWQGKVTSIALIPNLRGAEGALASGVDWMNFVISASQDHNMANTKRTVDESIAEMEKVAALKGSTKLRVSVATAFACPFAGPVAPEKVLRVIDRALEAGADGITMADTIGTADPKYVTSTLSVIRQKYGDYPFTLHLHDTYGMALANMVAAMGLGFASFDAAAGGLGGCPFAPGAAGNAATEDMANMAESMGIATGIDILKVLSVVRTMESAYGLKISSHLAATKMGRDGGEGSCS</sequence>
<dbReference type="PANTHER" id="PTHR42738">
    <property type="entry name" value="HYDROXYMETHYLGLUTARYL-COA LYASE"/>
    <property type="match status" value="1"/>
</dbReference>
<dbReference type="AlphaFoldDB" id="A0A4R8M5L0"/>
<evidence type="ECO:0000256" key="1">
    <source>
        <dbReference type="ARBA" id="ARBA00009405"/>
    </source>
</evidence>
<dbReference type="PANTHER" id="PTHR42738:SF7">
    <property type="entry name" value="HYDROXYMETHYLGLUTARYL-COA LYASE"/>
    <property type="match status" value="1"/>
</dbReference>
<name>A0A4R8M5L0_9BACT</name>
<feature type="domain" description="Pyruvate carboxyltransferase" evidence="4">
    <location>
        <begin position="10"/>
        <end position="277"/>
    </location>
</feature>
<dbReference type="GO" id="GO:0046951">
    <property type="term" value="P:ketone body biosynthetic process"/>
    <property type="evidence" value="ECO:0007669"/>
    <property type="project" value="TreeGrafter"/>
</dbReference>
<evidence type="ECO:0000313" key="6">
    <source>
        <dbReference type="Proteomes" id="UP000295066"/>
    </source>
</evidence>
<dbReference type="GO" id="GO:0006552">
    <property type="term" value="P:L-leucine catabolic process"/>
    <property type="evidence" value="ECO:0007669"/>
    <property type="project" value="TreeGrafter"/>
</dbReference>